<organism evidence="2 3">
    <name type="scientific">Streptomyces hiroshimensis</name>
    <dbReference type="NCBI Taxonomy" id="66424"/>
    <lineage>
        <taxon>Bacteria</taxon>
        <taxon>Bacillati</taxon>
        <taxon>Actinomycetota</taxon>
        <taxon>Actinomycetes</taxon>
        <taxon>Kitasatosporales</taxon>
        <taxon>Streptomycetaceae</taxon>
        <taxon>Streptomyces</taxon>
    </lineage>
</organism>
<proteinExistence type="predicted"/>
<feature type="compositionally biased region" description="Polar residues" evidence="1">
    <location>
        <begin position="41"/>
        <end position="51"/>
    </location>
</feature>
<name>A0ABQ2YPH5_9ACTN</name>
<gene>
    <name evidence="2" type="ORF">GCM10010324_39500</name>
</gene>
<evidence type="ECO:0000313" key="3">
    <source>
        <dbReference type="Proteomes" id="UP000659223"/>
    </source>
</evidence>
<comment type="caution">
    <text evidence="2">The sequence shown here is derived from an EMBL/GenBank/DDBJ whole genome shotgun (WGS) entry which is preliminary data.</text>
</comment>
<dbReference type="Proteomes" id="UP000659223">
    <property type="component" value="Unassembled WGS sequence"/>
</dbReference>
<feature type="region of interest" description="Disordered" evidence="1">
    <location>
        <begin position="1"/>
        <end position="69"/>
    </location>
</feature>
<evidence type="ECO:0000313" key="2">
    <source>
        <dbReference type="EMBL" id="GGX89928.1"/>
    </source>
</evidence>
<accession>A0ABQ2YPH5</accession>
<sequence length="69" mass="7465">MFDNDRPVRLRSHGIKPSPVSHRHALSTRANKTSRHANAGNDMSHTVTAGPSRSPLAQAPRPPSSDSSR</sequence>
<keyword evidence="3" id="KW-1185">Reference proteome</keyword>
<reference evidence="3" key="1">
    <citation type="journal article" date="2019" name="Int. J. Syst. Evol. Microbiol.">
        <title>The Global Catalogue of Microorganisms (GCM) 10K type strain sequencing project: providing services to taxonomists for standard genome sequencing and annotation.</title>
        <authorList>
            <consortium name="The Broad Institute Genomics Platform"/>
            <consortium name="The Broad Institute Genome Sequencing Center for Infectious Disease"/>
            <person name="Wu L."/>
            <person name="Ma J."/>
        </authorList>
    </citation>
    <scope>NUCLEOTIDE SEQUENCE [LARGE SCALE GENOMIC DNA]</scope>
    <source>
        <strain evidence="3">JCM 4586</strain>
    </source>
</reference>
<protein>
    <submittedName>
        <fullName evidence="2">Uncharacterized protein</fullName>
    </submittedName>
</protein>
<dbReference type="EMBL" id="BMUT01000008">
    <property type="protein sequence ID" value="GGX89928.1"/>
    <property type="molecule type" value="Genomic_DNA"/>
</dbReference>
<evidence type="ECO:0000256" key="1">
    <source>
        <dbReference type="SAM" id="MobiDB-lite"/>
    </source>
</evidence>